<evidence type="ECO:0000256" key="3">
    <source>
        <dbReference type="ARBA" id="ARBA00023157"/>
    </source>
</evidence>
<dbReference type="PIRSF" id="PIRSF005261">
    <property type="entry name" value="Heat_shock_Hsp33"/>
    <property type="match status" value="1"/>
</dbReference>
<dbReference type="GO" id="GO:0051082">
    <property type="term" value="F:unfolded protein binding"/>
    <property type="evidence" value="ECO:0007669"/>
    <property type="project" value="UniProtKB-UniRule"/>
</dbReference>
<dbReference type="PANTHER" id="PTHR30111">
    <property type="entry name" value="33 KDA CHAPERONIN"/>
    <property type="match status" value="1"/>
</dbReference>
<comment type="PTM">
    <text evidence="6">Under oxidizing conditions two disulfide bonds are formed involving the reactive cysteines. Under reducing conditions zinc is bound to the reactive cysteines and the protein is inactive.</text>
</comment>
<dbReference type="STRING" id="1821621.A8C75_21725"/>
<evidence type="ECO:0000256" key="4">
    <source>
        <dbReference type="ARBA" id="ARBA00023186"/>
    </source>
</evidence>
<keyword evidence="8" id="KW-1185">Reference proteome</keyword>
<dbReference type="GO" id="GO:0042026">
    <property type="term" value="P:protein refolding"/>
    <property type="evidence" value="ECO:0007669"/>
    <property type="project" value="TreeGrafter"/>
</dbReference>
<dbReference type="SUPFAM" id="SSF118352">
    <property type="entry name" value="HSP33 redox switch-like"/>
    <property type="match status" value="1"/>
</dbReference>
<keyword evidence="3 6" id="KW-1015">Disulfide bond</keyword>
<keyword evidence="1 6" id="KW-0963">Cytoplasm</keyword>
<dbReference type="HAMAP" id="MF_00117">
    <property type="entry name" value="HslO"/>
    <property type="match status" value="1"/>
</dbReference>
<dbReference type="Pfam" id="PF01430">
    <property type="entry name" value="HSP33"/>
    <property type="match status" value="1"/>
</dbReference>
<dbReference type="GO" id="GO:0005737">
    <property type="term" value="C:cytoplasm"/>
    <property type="evidence" value="ECO:0007669"/>
    <property type="project" value="UniProtKB-SubCell"/>
</dbReference>
<feature type="disulfide bond" description="Redox-active" evidence="6">
    <location>
        <begin position="226"/>
        <end position="228"/>
    </location>
</feature>
<organism evidence="7 8">
    <name type="scientific">Marinobacterium aestuarii</name>
    <dbReference type="NCBI Taxonomy" id="1821621"/>
    <lineage>
        <taxon>Bacteria</taxon>
        <taxon>Pseudomonadati</taxon>
        <taxon>Pseudomonadota</taxon>
        <taxon>Gammaproteobacteria</taxon>
        <taxon>Oceanospirillales</taxon>
        <taxon>Oceanospirillaceae</taxon>
        <taxon>Marinobacterium</taxon>
    </lineage>
</organism>
<feature type="disulfide bond" description="Redox-active" evidence="6">
    <location>
        <begin position="259"/>
        <end position="262"/>
    </location>
</feature>
<dbReference type="InterPro" id="IPR000397">
    <property type="entry name" value="Heat_shock_Hsp33"/>
</dbReference>
<keyword evidence="4 6" id="KW-0143">Chaperone</keyword>
<evidence type="ECO:0000313" key="7">
    <source>
        <dbReference type="EMBL" id="ANG64836.1"/>
    </source>
</evidence>
<dbReference type="Gene3D" id="3.55.30.10">
    <property type="entry name" value="Hsp33 domain"/>
    <property type="match status" value="1"/>
</dbReference>
<keyword evidence="2 6" id="KW-0862">Zinc</keyword>
<evidence type="ECO:0000256" key="1">
    <source>
        <dbReference type="ARBA" id="ARBA00022490"/>
    </source>
</evidence>
<dbReference type="NCBIfam" id="NF001033">
    <property type="entry name" value="PRK00114.1"/>
    <property type="match status" value="1"/>
</dbReference>
<dbReference type="AlphaFoldDB" id="A0A1A9F3N4"/>
<dbReference type="InterPro" id="IPR023212">
    <property type="entry name" value="Hsp33_helix_hairpin_bin_dom_sf"/>
</dbReference>
<reference evidence="7 8" key="2">
    <citation type="journal article" date="2018" name="Int. J. Syst. Evol. Microbiol.">
        <title>Marinobacterium aestuarii sp. nov., a benzene-degrading marine bacterium isolated from estuary sediment.</title>
        <authorList>
            <person name="Bae S.S."/>
            <person name="Jung J."/>
            <person name="Chung D."/>
            <person name="Baek K."/>
        </authorList>
    </citation>
    <scope>NUCLEOTIDE SEQUENCE [LARGE SCALE GENOMIC DNA]</scope>
    <source>
        <strain evidence="7 8">ST58-10</strain>
    </source>
</reference>
<dbReference type="Gene3D" id="1.10.287.480">
    <property type="entry name" value="helix hairpin bin"/>
    <property type="match status" value="1"/>
</dbReference>
<comment type="function">
    <text evidence="6">Redox regulated molecular chaperone. Protects both thermally unfolding and oxidatively damaged proteins from irreversible aggregation. Plays an important role in the bacterial defense system toward oxidative stress.</text>
</comment>
<dbReference type="SUPFAM" id="SSF64397">
    <property type="entry name" value="Hsp33 domain"/>
    <property type="match status" value="1"/>
</dbReference>
<dbReference type="EMBL" id="CP015839">
    <property type="protein sequence ID" value="ANG64836.1"/>
    <property type="molecule type" value="Genomic_DNA"/>
</dbReference>
<protein>
    <recommendedName>
        <fullName evidence="6">33 kDa chaperonin</fullName>
    </recommendedName>
    <alternativeName>
        <fullName evidence="6">Heat shock protein 33 homolog</fullName>
        <shortName evidence="6">HSP33</shortName>
    </alternativeName>
</protein>
<dbReference type="RefSeq" id="WP_067386493.1">
    <property type="nucleotide sequence ID" value="NZ_CP015839.1"/>
</dbReference>
<dbReference type="PANTHER" id="PTHR30111:SF1">
    <property type="entry name" value="33 KDA CHAPERONIN"/>
    <property type="match status" value="1"/>
</dbReference>
<reference evidence="8" key="1">
    <citation type="submission" date="2016-05" db="EMBL/GenBank/DDBJ databases">
        <authorList>
            <person name="Baek K."/>
            <person name="Yang S.-J."/>
        </authorList>
    </citation>
    <scope>NUCLEOTIDE SEQUENCE [LARGE SCALE GENOMIC DNA]</scope>
    <source>
        <strain evidence="8">ST58-10</strain>
    </source>
</reference>
<dbReference type="CDD" id="cd00498">
    <property type="entry name" value="Hsp33"/>
    <property type="match status" value="1"/>
</dbReference>
<dbReference type="InterPro" id="IPR016154">
    <property type="entry name" value="Heat_shock_Hsp33_C"/>
</dbReference>
<proteinExistence type="inferred from homology"/>
<accession>A0A1A9F3N4</accession>
<comment type="similarity">
    <text evidence="6">Belongs to the HSP33 family.</text>
</comment>
<dbReference type="Proteomes" id="UP000078070">
    <property type="component" value="Chromosome"/>
</dbReference>
<evidence type="ECO:0000256" key="2">
    <source>
        <dbReference type="ARBA" id="ARBA00022833"/>
    </source>
</evidence>
<comment type="subcellular location">
    <subcellularLocation>
        <location evidence="6">Cytoplasm</location>
    </subcellularLocation>
</comment>
<dbReference type="Gene3D" id="3.90.1280.10">
    <property type="entry name" value="HSP33 redox switch-like"/>
    <property type="match status" value="1"/>
</dbReference>
<dbReference type="OrthoDB" id="9793753at2"/>
<evidence type="ECO:0000256" key="5">
    <source>
        <dbReference type="ARBA" id="ARBA00023284"/>
    </source>
</evidence>
<evidence type="ECO:0000313" key="8">
    <source>
        <dbReference type="Proteomes" id="UP000078070"/>
    </source>
</evidence>
<sequence>MSNSDQIQPVLFDKLDIRGVLVGLGDSYQQVLGLHEYPPLLQRVLGEMLAAVSLLSSTLKFEGRLILQASGEGAVQMLMAECNHQQDLRAIARYEGEVPQEQAFNELLVNGRLAITIEPAEGRRYQGVVSLEGETLARCIENYFSQSEQLPTQVHLAADGQRAAGLLLQVMPAAGTAKEDWSHISQLGATLKPEELLTLDSETLLYRLFHEESCRLFDARPLRFHCDCSRERCGNALQFLARDELLDIVEKEGSVGVSCQFCNEHHSFDETDILSMFSDSANIPKSDLLH</sequence>
<name>A0A1A9F3N4_9GAMM</name>
<evidence type="ECO:0000256" key="6">
    <source>
        <dbReference type="HAMAP-Rule" id="MF_00117"/>
    </source>
</evidence>
<dbReference type="GO" id="GO:0044183">
    <property type="term" value="F:protein folding chaperone"/>
    <property type="evidence" value="ECO:0007669"/>
    <property type="project" value="TreeGrafter"/>
</dbReference>
<gene>
    <name evidence="6" type="primary">hslO</name>
    <name evidence="7" type="ORF">A8C75_21725</name>
</gene>
<dbReference type="InterPro" id="IPR016153">
    <property type="entry name" value="Heat_shock_Hsp33_N"/>
</dbReference>
<dbReference type="KEGG" id="mars:A8C75_21725"/>
<keyword evidence="5 6" id="KW-0676">Redox-active center</keyword>